<dbReference type="Pfam" id="PF05746">
    <property type="entry name" value="DALR_1"/>
    <property type="match status" value="1"/>
</dbReference>
<dbReference type="InterPro" id="IPR001278">
    <property type="entry name" value="Arg-tRNA-ligase"/>
</dbReference>
<dbReference type="InterPro" id="IPR009080">
    <property type="entry name" value="tRNAsynth_Ia_anticodon-bd"/>
</dbReference>
<feature type="domain" description="DALR anticodon binding" evidence="14">
    <location>
        <begin position="556"/>
        <end position="682"/>
    </location>
</feature>
<keyword evidence="7 13" id="KW-0067">ATP-binding</keyword>
<organism evidence="16">
    <name type="scientific">Bactrocera dorsalis</name>
    <name type="common">Oriental fruit fly</name>
    <name type="synonym">Dacus dorsalis</name>
    <dbReference type="NCBI Taxonomy" id="27457"/>
    <lineage>
        <taxon>Eukaryota</taxon>
        <taxon>Metazoa</taxon>
        <taxon>Ecdysozoa</taxon>
        <taxon>Arthropoda</taxon>
        <taxon>Hexapoda</taxon>
        <taxon>Insecta</taxon>
        <taxon>Pterygota</taxon>
        <taxon>Neoptera</taxon>
        <taxon>Endopterygota</taxon>
        <taxon>Diptera</taxon>
        <taxon>Brachycera</taxon>
        <taxon>Muscomorpha</taxon>
        <taxon>Tephritoidea</taxon>
        <taxon>Tephritidae</taxon>
        <taxon>Bactrocera</taxon>
        <taxon>Bactrocera</taxon>
    </lineage>
</organism>
<gene>
    <name evidence="16" type="primary">SYRC</name>
</gene>
<dbReference type="Gene3D" id="1.10.730.10">
    <property type="entry name" value="Isoleucyl-tRNA Synthetase, Domain 1"/>
    <property type="match status" value="1"/>
</dbReference>
<dbReference type="SMART" id="SM00836">
    <property type="entry name" value="DALR_1"/>
    <property type="match status" value="1"/>
</dbReference>
<dbReference type="RefSeq" id="XP_011204362.2">
    <property type="nucleotide sequence ID" value="XM_011206060.4"/>
</dbReference>
<comment type="catalytic activity">
    <reaction evidence="11">
        <text>tRNA(Arg) + L-arginine + ATP = L-arginyl-tRNA(Arg) + AMP + diphosphate</text>
        <dbReference type="Rhea" id="RHEA:20301"/>
        <dbReference type="Rhea" id="RHEA-COMP:9658"/>
        <dbReference type="Rhea" id="RHEA-COMP:9673"/>
        <dbReference type="ChEBI" id="CHEBI:30616"/>
        <dbReference type="ChEBI" id="CHEBI:32682"/>
        <dbReference type="ChEBI" id="CHEBI:33019"/>
        <dbReference type="ChEBI" id="CHEBI:78442"/>
        <dbReference type="ChEBI" id="CHEBI:78513"/>
        <dbReference type="ChEBI" id="CHEBI:456215"/>
        <dbReference type="EC" id="6.1.1.19"/>
    </reaction>
</comment>
<evidence type="ECO:0000256" key="1">
    <source>
        <dbReference type="ARBA" id="ARBA00004514"/>
    </source>
</evidence>
<proteinExistence type="inferred from homology"/>
<dbReference type="Pfam" id="PF03485">
    <property type="entry name" value="Arg_tRNA_synt_N"/>
    <property type="match status" value="1"/>
</dbReference>
<evidence type="ECO:0000256" key="12">
    <source>
        <dbReference type="ARBA" id="ARBA00071644"/>
    </source>
</evidence>
<dbReference type="CTD" id="32539"/>
<dbReference type="CDD" id="cd00671">
    <property type="entry name" value="ArgRS_core"/>
    <property type="match status" value="1"/>
</dbReference>
<dbReference type="SUPFAM" id="SSF55190">
    <property type="entry name" value="Arginyl-tRNA synthetase (ArgRS), N-terminal 'additional' domain"/>
    <property type="match status" value="1"/>
</dbReference>
<evidence type="ECO:0000256" key="3">
    <source>
        <dbReference type="ARBA" id="ARBA00012837"/>
    </source>
</evidence>
<dbReference type="Gene3D" id="3.30.1360.70">
    <property type="entry name" value="Arginyl tRNA synthetase N-terminal domain"/>
    <property type="match status" value="1"/>
</dbReference>
<evidence type="ECO:0000256" key="8">
    <source>
        <dbReference type="ARBA" id="ARBA00022917"/>
    </source>
</evidence>
<dbReference type="InterPro" id="IPR005148">
    <property type="entry name" value="Arg-tRNA-synth_N"/>
</dbReference>
<evidence type="ECO:0000256" key="11">
    <source>
        <dbReference type="ARBA" id="ARBA00049339"/>
    </source>
</evidence>
<dbReference type="GO" id="GO:0005829">
    <property type="term" value="C:cytosol"/>
    <property type="evidence" value="ECO:0007669"/>
    <property type="project" value="UniProtKB-SubCell"/>
</dbReference>
<dbReference type="InterPro" id="IPR035684">
    <property type="entry name" value="ArgRS_core"/>
</dbReference>
<dbReference type="GO" id="GO:0004814">
    <property type="term" value="F:arginine-tRNA ligase activity"/>
    <property type="evidence" value="ECO:0007669"/>
    <property type="project" value="UniProtKB-EC"/>
</dbReference>
<sequence length="682" mass="76511">MSSIESETAALSEMERLTAHLRTEIEKTKRGEGLEFEDDEEYVKLQTENTKLKHRLAILNKAIAAEKNTLGAAAEVTTKYQPAELPVAVNEMISITEHLVDLFTNAIALAFPELAGTQAIISPVNANAAKFGDYQCNSAMSLAKTLKAAGVNKSPRDIANEIVKNVAQSPLVGKTEVAGAGFINVFLQKDYAVRAIDTLLRKGVNPPACRKQRILVDFSSPNIAKQMHVGHLRSTIIGESICRLLEFLGHDVLRVNHLGDWGTQFGMLIAHLEDRFPNFLNESPPIGDLQAFYKESKKRFDEDEAFKKRAYNCVVLLQGGDANSTKAWNQICDVSRQELQKIYDRLDVTLEPIGESFYQSRMIEVVKYLASKNLLEEDDGRKIMWADESSSGIPLTIVKSDGGFTYDTSDMAAIRYRLEEQKAKWLIYVVDSGQSTHLQNIYRAAERAGIFNPKIHRADHVNFGVVLGEDGKKFKTRSGETVKLSDLLDEGLKRALDKLLEKERDKVLTPEELKAAQESVAYGCIKYADLSHNRTNEYVFSFDKMLEDRGNTAVYLLYAFTRICSISRNCGEDFSDLAKILDSGTAIDLAHEKEWKLAKTLLKFPDVLVKISKDLLLHTLCEFCYEICTVFSEFYDNCYCIEKNKSGEIVRVNRGRILLCEATAAVLKQCFYILGLKPVSKI</sequence>
<evidence type="ECO:0000256" key="2">
    <source>
        <dbReference type="ARBA" id="ARBA00005594"/>
    </source>
</evidence>
<evidence type="ECO:0000256" key="10">
    <source>
        <dbReference type="ARBA" id="ARBA00033033"/>
    </source>
</evidence>
<dbReference type="PROSITE" id="PS00178">
    <property type="entry name" value="AA_TRNA_LIGASE_I"/>
    <property type="match status" value="1"/>
</dbReference>
<dbReference type="OrthoDB" id="68056at2759"/>
<dbReference type="KEGG" id="bdr:105226926"/>
<keyword evidence="8 13" id="KW-0648">Protein biosynthesis</keyword>
<dbReference type="PANTHER" id="PTHR11956">
    <property type="entry name" value="ARGINYL-TRNA SYNTHETASE"/>
    <property type="match status" value="1"/>
</dbReference>
<accession>A0A034WL43</accession>
<dbReference type="PANTHER" id="PTHR11956:SF5">
    <property type="entry name" value="ARGININE--TRNA LIGASE, CYTOPLASMIC"/>
    <property type="match status" value="1"/>
</dbReference>
<reference evidence="16" key="1">
    <citation type="journal article" date="2014" name="BMC Genomics">
        <title>Characterizing the developmental transcriptome of the oriental fruit fly, Bactrocera dorsalis (Diptera: Tephritidae) through comparative genomic analysis with Drosophila melanogaster utilizing modENCODE datasets.</title>
        <authorList>
            <person name="Geib S.M."/>
            <person name="Calla B."/>
            <person name="Hall B."/>
            <person name="Hou S."/>
            <person name="Manoukis N.C."/>
        </authorList>
    </citation>
    <scope>NUCLEOTIDE SEQUENCE</scope>
    <source>
        <strain evidence="16">Punador</strain>
    </source>
</reference>
<dbReference type="SUPFAM" id="SSF52374">
    <property type="entry name" value="Nucleotidylyl transferase"/>
    <property type="match status" value="1"/>
</dbReference>
<dbReference type="PRINTS" id="PR01038">
    <property type="entry name" value="TRNASYNTHARG"/>
</dbReference>
<comment type="subcellular location">
    <subcellularLocation>
        <location evidence="1">Cytoplasm</location>
        <location evidence="1">Cytosol</location>
    </subcellularLocation>
</comment>
<dbReference type="GO" id="GO:0006420">
    <property type="term" value="P:arginyl-tRNA aminoacylation"/>
    <property type="evidence" value="ECO:0007669"/>
    <property type="project" value="InterPro"/>
</dbReference>
<keyword evidence="4" id="KW-0963">Cytoplasm</keyword>
<dbReference type="Pfam" id="PF00750">
    <property type="entry name" value="tRNA-synt_1d"/>
    <property type="match status" value="1"/>
</dbReference>
<dbReference type="EC" id="6.1.1.19" evidence="3"/>
<dbReference type="GeneID" id="105226926"/>
<dbReference type="SUPFAM" id="SSF47323">
    <property type="entry name" value="Anticodon-binding domain of a subclass of class I aminoacyl-tRNA synthetases"/>
    <property type="match status" value="1"/>
</dbReference>
<evidence type="ECO:0000313" key="16">
    <source>
        <dbReference type="EMBL" id="JAC55374.1"/>
    </source>
</evidence>
<dbReference type="InterPro" id="IPR014729">
    <property type="entry name" value="Rossmann-like_a/b/a_fold"/>
</dbReference>
<dbReference type="InterPro" id="IPR001412">
    <property type="entry name" value="aa-tRNA-synth_I_CS"/>
</dbReference>
<dbReference type="FunFam" id="3.30.1360.70:FF:000002">
    <property type="entry name" value="arginine--tRNA ligase, cytoplasmic"/>
    <property type="match status" value="1"/>
</dbReference>
<keyword evidence="5 13" id="KW-0436">Ligase</keyword>
<evidence type="ECO:0000256" key="5">
    <source>
        <dbReference type="ARBA" id="ARBA00022598"/>
    </source>
</evidence>
<feature type="domain" description="Arginyl tRNA synthetase N-terminal" evidence="15">
    <location>
        <begin position="97"/>
        <end position="187"/>
    </location>
</feature>
<keyword evidence="9 13" id="KW-0030">Aminoacyl-tRNA synthetase</keyword>
<evidence type="ECO:0000256" key="9">
    <source>
        <dbReference type="ARBA" id="ARBA00023146"/>
    </source>
</evidence>
<dbReference type="FunFam" id="3.40.50.620:FF:000084">
    <property type="entry name" value="arginine--tRNA ligase, cytoplasmic"/>
    <property type="match status" value="1"/>
</dbReference>
<evidence type="ECO:0000256" key="13">
    <source>
        <dbReference type="RuleBase" id="RU363038"/>
    </source>
</evidence>
<keyword evidence="6 13" id="KW-0547">Nucleotide-binding</keyword>
<dbReference type="EMBL" id="GAKP01003578">
    <property type="protein sequence ID" value="JAC55374.1"/>
    <property type="molecule type" value="Transcribed_RNA"/>
</dbReference>
<dbReference type="Gene3D" id="3.40.50.620">
    <property type="entry name" value="HUPs"/>
    <property type="match status" value="1"/>
</dbReference>
<evidence type="ECO:0000259" key="14">
    <source>
        <dbReference type="SMART" id="SM00836"/>
    </source>
</evidence>
<evidence type="ECO:0000256" key="7">
    <source>
        <dbReference type="ARBA" id="ARBA00022840"/>
    </source>
</evidence>
<name>A0A034WL43_BACDO</name>
<dbReference type="SMART" id="SM01016">
    <property type="entry name" value="Arg_tRNA_synt_N"/>
    <property type="match status" value="1"/>
</dbReference>
<protein>
    <recommendedName>
        <fullName evidence="12">Probable arginine--tRNA ligase, cytoplasmic</fullName>
        <ecNumber evidence="3">6.1.1.19</ecNumber>
    </recommendedName>
    <alternativeName>
        <fullName evidence="10">Arginyl-tRNA synthetase</fullName>
    </alternativeName>
</protein>
<dbReference type="InterPro" id="IPR008909">
    <property type="entry name" value="DALR_anticod-bd"/>
</dbReference>
<dbReference type="NCBIfam" id="TIGR00456">
    <property type="entry name" value="argS"/>
    <property type="match status" value="1"/>
</dbReference>
<dbReference type="AlphaFoldDB" id="A0A034WL43"/>
<evidence type="ECO:0000256" key="6">
    <source>
        <dbReference type="ARBA" id="ARBA00022741"/>
    </source>
</evidence>
<dbReference type="FunFam" id="1.10.730.10:FF:000064">
    <property type="entry name" value="Probable arginine--tRNA ligase, cytoplasmic"/>
    <property type="match status" value="1"/>
</dbReference>
<dbReference type="InterPro" id="IPR036695">
    <property type="entry name" value="Arg-tRNA-synth_N_sf"/>
</dbReference>
<evidence type="ECO:0000259" key="15">
    <source>
        <dbReference type="SMART" id="SM01016"/>
    </source>
</evidence>
<dbReference type="GO" id="GO:0005524">
    <property type="term" value="F:ATP binding"/>
    <property type="evidence" value="ECO:0007669"/>
    <property type="project" value="UniProtKB-KW"/>
</dbReference>
<evidence type="ECO:0000256" key="4">
    <source>
        <dbReference type="ARBA" id="ARBA00022490"/>
    </source>
</evidence>
<comment type="similarity">
    <text evidence="2 13">Belongs to the class-I aminoacyl-tRNA synthetase family.</text>
</comment>
<dbReference type="GO" id="GO:0017101">
    <property type="term" value="C:aminoacyl-tRNA synthetase multienzyme complex"/>
    <property type="evidence" value="ECO:0007669"/>
    <property type="project" value="UniProtKB-ARBA"/>
</dbReference>
<dbReference type="HAMAP" id="MF_00123">
    <property type="entry name" value="Arg_tRNA_synth"/>
    <property type="match status" value="1"/>
</dbReference>